<dbReference type="Proteomes" id="UP000294914">
    <property type="component" value="Unassembled WGS sequence"/>
</dbReference>
<feature type="chain" id="PRO_5020806152" evidence="1">
    <location>
        <begin position="30"/>
        <end position="96"/>
    </location>
</feature>
<gene>
    <name evidence="2" type="ORF">EDC23_1234</name>
</gene>
<dbReference type="SUPFAM" id="SSF46626">
    <property type="entry name" value="Cytochrome c"/>
    <property type="match status" value="1"/>
</dbReference>
<reference evidence="2 3" key="1">
    <citation type="submission" date="2019-03" db="EMBL/GenBank/DDBJ databases">
        <title>Genomic Encyclopedia of Type Strains, Phase IV (KMG-IV): sequencing the most valuable type-strain genomes for metagenomic binning, comparative biology and taxonomic classification.</title>
        <authorList>
            <person name="Goeker M."/>
        </authorList>
    </citation>
    <scope>NUCLEOTIDE SEQUENCE [LARGE SCALE GENOMIC DNA]</scope>
    <source>
        <strain evidence="2 3">DSM 16326</strain>
    </source>
</reference>
<evidence type="ECO:0000313" key="3">
    <source>
        <dbReference type="Proteomes" id="UP000294914"/>
    </source>
</evidence>
<dbReference type="RefSeq" id="WP_134082111.1">
    <property type="nucleotide sequence ID" value="NZ_SOQX01000002.1"/>
</dbReference>
<proteinExistence type="predicted"/>
<dbReference type="AlphaFoldDB" id="A0A4R8ITU5"/>
<keyword evidence="3" id="KW-1185">Reference proteome</keyword>
<dbReference type="EMBL" id="SOQX01000002">
    <property type="protein sequence ID" value="TDY02850.1"/>
    <property type="molecule type" value="Genomic_DNA"/>
</dbReference>
<dbReference type="Gene3D" id="1.10.760.10">
    <property type="entry name" value="Cytochrome c-like domain"/>
    <property type="match status" value="1"/>
</dbReference>
<dbReference type="GO" id="GO:0020037">
    <property type="term" value="F:heme binding"/>
    <property type="evidence" value="ECO:0007669"/>
    <property type="project" value="InterPro"/>
</dbReference>
<evidence type="ECO:0000256" key="1">
    <source>
        <dbReference type="SAM" id="SignalP"/>
    </source>
</evidence>
<dbReference type="OrthoDB" id="9794982at2"/>
<dbReference type="GO" id="GO:0009055">
    <property type="term" value="F:electron transfer activity"/>
    <property type="evidence" value="ECO:0007669"/>
    <property type="project" value="InterPro"/>
</dbReference>
<comment type="caution">
    <text evidence="2">The sequence shown here is derived from an EMBL/GenBank/DDBJ whole genome shotgun (WGS) entry which is preliminary data.</text>
</comment>
<evidence type="ECO:0000313" key="2">
    <source>
        <dbReference type="EMBL" id="TDY02850.1"/>
    </source>
</evidence>
<dbReference type="InterPro" id="IPR036909">
    <property type="entry name" value="Cyt_c-like_dom_sf"/>
</dbReference>
<sequence>MKLLCAKTTVKAALAAAALVLGTAGIVQAEEAGNDSQQFARGAEAWQNNCARCHNMRDTKELQDYEWEVSVMHMRKVANLPGMTARDIMVFLKAAN</sequence>
<name>A0A4R8ITU5_9GAMM</name>
<keyword evidence="1" id="KW-0732">Signal</keyword>
<organism evidence="2 3">
    <name type="scientific">Thiohalophilus thiocyanatoxydans</name>
    <dbReference type="NCBI Taxonomy" id="381308"/>
    <lineage>
        <taxon>Bacteria</taxon>
        <taxon>Pseudomonadati</taxon>
        <taxon>Pseudomonadota</taxon>
        <taxon>Gammaproteobacteria</taxon>
        <taxon>Thiohalomonadales</taxon>
        <taxon>Thiohalophilaceae</taxon>
        <taxon>Thiohalophilus</taxon>
    </lineage>
</organism>
<feature type="signal peptide" evidence="1">
    <location>
        <begin position="1"/>
        <end position="29"/>
    </location>
</feature>
<protein>
    <submittedName>
        <fullName evidence="2">Cytochrome c</fullName>
    </submittedName>
</protein>
<accession>A0A4R8ITU5</accession>